<evidence type="ECO:0000313" key="2">
    <source>
        <dbReference type="Proteomes" id="UP000284403"/>
    </source>
</evidence>
<accession>A0A422ND39</accession>
<protein>
    <submittedName>
        <fullName evidence="1">Uncharacterized protein</fullName>
    </submittedName>
</protein>
<comment type="caution">
    <text evidence="1">The sequence shown here is derived from an EMBL/GenBank/DDBJ whole genome shotgun (WGS) entry which is preliminary data.</text>
</comment>
<keyword evidence="2" id="KW-1185">Reference proteome</keyword>
<dbReference type="AlphaFoldDB" id="A0A422ND39"/>
<evidence type="ECO:0000313" key="1">
    <source>
        <dbReference type="EMBL" id="RNF03393.1"/>
    </source>
</evidence>
<gene>
    <name evidence="1" type="ORF">Tco025E_08262</name>
</gene>
<dbReference type="EMBL" id="MKKU01000724">
    <property type="protein sequence ID" value="RNF03393.1"/>
    <property type="molecule type" value="Genomic_DNA"/>
</dbReference>
<organism evidence="1 2">
    <name type="scientific">Trypanosoma conorhini</name>
    <dbReference type="NCBI Taxonomy" id="83891"/>
    <lineage>
        <taxon>Eukaryota</taxon>
        <taxon>Discoba</taxon>
        <taxon>Euglenozoa</taxon>
        <taxon>Kinetoplastea</taxon>
        <taxon>Metakinetoplastina</taxon>
        <taxon>Trypanosomatida</taxon>
        <taxon>Trypanosomatidae</taxon>
        <taxon>Trypanosoma</taxon>
    </lineage>
</organism>
<proteinExistence type="predicted"/>
<sequence>MQALAVGTNAGPKNMTTSVWRVHKLKGTNAGTSMPKEHGARGTGFEACNAQGASKPLSTLRVRRFRSKASAPSSTPLQVFVVVVGRSHGSRVTIAAASFPRGATLPLGRAPPLCPLFSLLNLLDHATPARIEVRHRRESPRTRRGAGTPAPGALRHCHRCGGSVCPLSAERGAFSRGTKVS</sequence>
<reference evidence="1 2" key="1">
    <citation type="journal article" date="2018" name="BMC Genomics">
        <title>Genomic comparison of Trypanosoma conorhini and Trypanosoma rangeli to Trypanosoma cruzi strains of high and low virulence.</title>
        <authorList>
            <person name="Bradwell K.R."/>
            <person name="Koparde V.N."/>
            <person name="Matveyev A.V."/>
            <person name="Serrano M.G."/>
            <person name="Alves J.M."/>
            <person name="Parikh H."/>
            <person name="Huang B."/>
            <person name="Lee V."/>
            <person name="Espinosa-Alvarez O."/>
            <person name="Ortiz P.A."/>
            <person name="Costa-Martins A.G."/>
            <person name="Teixeira M.M."/>
            <person name="Buck G.A."/>
        </authorList>
    </citation>
    <scope>NUCLEOTIDE SEQUENCE [LARGE SCALE GENOMIC DNA]</scope>
    <source>
        <strain evidence="1 2">025E</strain>
    </source>
</reference>
<name>A0A422ND39_9TRYP</name>
<dbReference type="GeneID" id="40321873"/>
<dbReference type="RefSeq" id="XP_029224835.1">
    <property type="nucleotide sequence ID" value="XM_029375117.1"/>
</dbReference>
<dbReference type="Proteomes" id="UP000284403">
    <property type="component" value="Unassembled WGS sequence"/>
</dbReference>